<dbReference type="FunFam" id="3.10.50.30:FF:000001">
    <property type="entry name" value="Transcription elongation factor GreA"/>
    <property type="match status" value="1"/>
</dbReference>
<dbReference type="InterPro" id="IPR022691">
    <property type="entry name" value="Tscrpt_elong_fac_GreA/B_N"/>
</dbReference>
<dbReference type="Pfam" id="PF01272">
    <property type="entry name" value="GreA_GreB"/>
    <property type="match status" value="1"/>
</dbReference>
<dbReference type="GO" id="GO:0032784">
    <property type="term" value="P:regulation of DNA-templated transcription elongation"/>
    <property type="evidence" value="ECO:0007669"/>
    <property type="project" value="UniProtKB-UniRule"/>
</dbReference>
<dbReference type="PANTHER" id="PTHR30437:SF4">
    <property type="entry name" value="TRANSCRIPTION ELONGATION FACTOR GREA"/>
    <property type="match status" value="1"/>
</dbReference>
<dbReference type="PIRSF" id="PIRSF006092">
    <property type="entry name" value="GreA_GreB"/>
    <property type="match status" value="1"/>
</dbReference>
<dbReference type="InterPro" id="IPR001437">
    <property type="entry name" value="Tscrpt_elong_fac_GreA/B_C"/>
</dbReference>
<comment type="caution">
    <text evidence="13">The sequence shown here is derived from an EMBL/GenBank/DDBJ whole genome shotgun (WGS) entry which is preliminary data.</text>
</comment>
<dbReference type="InterPro" id="IPR018151">
    <property type="entry name" value="TF_GreA/GreB_CS"/>
</dbReference>
<feature type="domain" description="Transcription elongation factor GreA/GreB C-terminal" evidence="11">
    <location>
        <begin position="103"/>
        <end position="177"/>
    </location>
</feature>
<dbReference type="InterPro" id="IPR006359">
    <property type="entry name" value="Tscrpt_elong_fac_GreA"/>
</dbReference>
<accession>A0A225DRB8</accession>
<dbReference type="GO" id="GO:0003677">
    <property type="term" value="F:DNA binding"/>
    <property type="evidence" value="ECO:0007669"/>
    <property type="project" value="UniProtKB-UniRule"/>
</dbReference>
<evidence type="ECO:0000256" key="6">
    <source>
        <dbReference type="ARBA" id="ARBA00024916"/>
    </source>
</evidence>
<feature type="domain" description="Transcription elongation factor GreA/GreB N-terminal" evidence="12">
    <location>
        <begin position="26"/>
        <end position="96"/>
    </location>
</feature>
<comment type="similarity">
    <text evidence="1 8 9">Belongs to the GreA/GreB family.</text>
</comment>
<gene>
    <name evidence="8" type="primary">greA</name>
    <name evidence="13" type="ORF">FRUB_05589</name>
</gene>
<protein>
    <recommendedName>
        <fullName evidence="2 8">Transcription elongation factor GreA</fullName>
    </recommendedName>
    <alternativeName>
        <fullName evidence="7 8">Transcript cleavage factor GreA</fullName>
    </alternativeName>
</protein>
<name>A0A225DRB8_9BACT</name>
<dbReference type="FunFam" id="1.10.287.180:FF:000001">
    <property type="entry name" value="Transcription elongation factor GreA"/>
    <property type="match status" value="1"/>
</dbReference>
<evidence type="ECO:0000256" key="7">
    <source>
        <dbReference type="ARBA" id="ARBA00030776"/>
    </source>
</evidence>
<keyword evidence="5 8" id="KW-0804">Transcription</keyword>
<evidence type="ECO:0000256" key="8">
    <source>
        <dbReference type="HAMAP-Rule" id="MF_00105"/>
    </source>
</evidence>
<keyword evidence="4 8" id="KW-0238">DNA-binding</keyword>
<evidence type="ECO:0000256" key="5">
    <source>
        <dbReference type="ARBA" id="ARBA00023163"/>
    </source>
</evidence>
<dbReference type="Pfam" id="PF03449">
    <property type="entry name" value="GreA_GreB_N"/>
    <property type="match status" value="1"/>
</dbReference>
<keyword evidence="14" id="KW-1185">Reference proteome</keyword>
<evidence type="ECO:0000256" key="2">
    <source>
        <dbReference type="ARBA" id="ARBA00013729"/>
    </source>
</evidence>
<evidence type="ECO:0000313" key="13">
    <source>
        <dbReference type="EMBL" id="OWK39699.1"/>
    </source>
</evidence>
<reference evidence="14" key="1">
    <citation type="submission" date="2017-06" db="EMBL/GenBank/DDBJ databases">
        <title>Genome analysis of Fimbriiglobus ruber SP5, the first member of the order Planctomycetales with confirmed chitinolytic capability.</title>
        <authorList>
            <person name="Ravin N.V."/>
            <person name="Rakitin A.L."/>
            <person name="Ivanova A.A."/>
            <person name="Beletsky A.V."/>
            <person name="Kulichevskaya I.S."/>
            <person name="Mardanov A.V."/>
            <person name="Dedysh S.N."/>
        </authorList>
    </citation>
    <scope>NUCLEOTIDE SEQUENCE [LARGE SCALE GENOMIC DNA]</scope>
    <source>
        <strain evidence="14">SP5</strain>
    </source>
</reference>
<evidence type="ECO:0000256" key="10">
    <source>
        <dbReference type="SAM" id="MobiDB-lite"/>
    </source>
</evidence>
<dbReference type="Gene3D" id="1.10.287.180">
    <property type="entry name" value="Transcription elongation factor, GreA/GreB, N-terminal domain"/>
    <property type="match status" value="1"/>
</dbReference>
<keyword evidence="13" id="KW-0251">Elongation factor</keyword>
<dbReference type="GO" id="GO:0070063">
    <property type="term" value="F:RNA polymerase binding"/>
    <property type="evidence" value="ECO:0007669"/>
    <property type="project" value="InterPro"/>
</dbReference>
<dbReference type="InterPro" id="IPR036953">
    <property type="entry name" value="GreA/GreB_C_sf"/>
</dbReference>
<dbReference type="GO" id="GO:0003746">
    <property type="term" value="F:translation elongation factor activity"/>
    <property type="evidence" value="ECO:0007669"/>
    <property type="project" value="UniProtKB-KW"/>
</dbReference>
<evidence type="ECO:0000313" key="14">
    <source>
        <dbReference type="Proteomes" id="UP000214646"/>
    </source>
</evidence>
<evidence type="ECO:0000256" key="4">
    <source>
        <dbReference type="ARBA" id="ARBA00023125"/>
    </source>
</evidence>
<dbReference type="HAMAP" id="MF_00105">
    <property type="entry name" value="GreA_GreB"/>
    <property type="match status" value="1"/>
</dbReference>
<dbReference type="AlphaFoldDB" id="A0A225DRB8"/>
<evidence type="ECO:0000256" key="9">
    <source>
        <dbReference type="RuleBase" id="RU000556"/>
    </source>
</evidence>
<dbReference type="Proteomes" id="UP000214646">
    <property type="component" value="Unassembled WGS sequence"/>
</dbReference>
<keyword evidence="13" id="KW-0648">Protein biosynthesis</keyword>
<dbReference type="GO" id="GO:0006354">
    <property type="term" value="P:DNA-templated transcription elongation"/>
    <property type="evidence" value="ECO:0007669"/>
    <property type="project" value="TreeGrafter"/>
</dbReference>
<dbReference type="SUPFAM" id="SSF46557">
    <property type="entry name" value="GreA transcript cleavage protein, N-terminal domain"/>
    <property type="match status" value="1"/>
</dbReference>
<evidence type="ECO:0000259" key="12">
    <source>
        <dbReference type="Pfam" id="PF03449"/>
    </source>
</evidence>
<evidence type="ECO:0000259" key="11">
    <source>
        <dbReference type="Pfam" id="PF01272"/>
    </source>
</evidence>
<evidence type="ECO:0000256" key="3">
    <source>
        <dbReference type="ARBA" id="ARBA00023015"/>
    </source>
</evidence>
<keyword evidence="3 8" id="KW-0805">Transcription regulation</keyword>
<dbReference type="Gene3D" id="3.10.50.30">
    <property type="entry name" value="Transcription elongation factor, GreA/GreB, C-terminal domain"/>
    <property type="match status" value="1"/>
</dbReference>
<dbReference type="NCBIfam" id="NF001261">
    <property type="entry name" value="PRK00226.1-2"/>
    <property type="match status" value="1"/>
</dbReference>
<sequence length="182" mass="20442">MDETQKSPADCGRIDEEQAAMADDRIPMTREGYDKKKAELDQMQNVEMIEITKRVATARDLGDLSENAEYHAAREDQGMLEARINMLRYQLSRAYIIDKDTLPTDSIAFGSRVKVKDLDMGEEEVFELVGPGQENPDKNRILTSSPIAQGLLGKKKGDKVEIQVPRGVIRFKVLEISVADLD</sequence>
<comment type="function">
    <text evidence="6 8 9">Necessary for efficient RNA polymerase transcription elongation past template-encoded arresting sites. The arresting sites in DNA have the property of trapping a certain fraction of elongating RNA polymerases that pass through, resulting in locked ternary complexes. Cleavage of the nascent transcript by cleavage factors such as GreA or GreB allows the resumption of elongation from the new 3'terminus. GreA releases sequences of 2 to 3 nucleotides.</text>
</comment>
<dbReference type="PROSITE" id="PS00829">
    <property type="entry name" value="GREAB_1"/>
    <property type="match status" value="1"/>
</dbReference>
<dbReference type="PANTHER" id="PTHR30437">
    <property type="entry name" value="TRANSCRIPTION ELONGATION FACTOR GREA"/>
    <property type="match status" value="1"/>
</dbReference>
<dbReference type="EMBL" id="NIDE01000009">
    <property type="protein sequence ID" value="OWK39699.1"/>
    <property type="molecule type" value="Genomic_DNA"/>
</dbReference>
<evidence type="ECO:0000256" key="1">
    <source>
        <dbReference type="ARBA" id="ARBA00008213"/>
    </source>
</evidence>
<dbReference type="NCBIfam" id="TIGR01462">
    <property type="entry name" value="greA"/>
    <property type="match status" value="1"/>
</dbReference>
<organism evidence="13 14">
    <name type="scientific">Fimbriiglobus ruber</name>
    <dbReference type="NCBI Taxonomy" id="1908690"/>
    <lineage>
        <taxon>Bacteria</taxon>
        <taxon>Pseudomonadati</taxon>
        <taxon>Planctomycetota</taxon>
        <taxon>Planctomycetia</taxon>
        <taxon>Gemmatales</taxon>
        <taxon>Gemmataceae</taxon>
        <taxon>Fimbriiglobus</taxon>
    </lineage>
</organism>
<dbReference type="SUPFAM" id="SSF54534">
    <property type="entry name" value="FKBP-like"/>
    <property type="match status" value="1"/>
</dbReference>
<proteinExistence type="inferred from homology"/>
<dbReference type="InterPro" id="IPR028624">
    <property type="entry name" value="Tscrpt_elong_fac_GreA/B"/>
</dbReference>
<dbReference type="InterPro" id="IPR036805">
    <property type="entry name" value="Tscrpt_elong_fac_GreA/B_N_sf"/>
</dbReference>
<dbReference type="InterPro" id="IPR023459">
    <property type="entry name" value="Tscrpt_elong_fac_GreA/B_fam"/>
</dbReference>
<feature type="compositionally biased region" description="Basic and acidic residues" evidence="10">
    <location>
        <begin position="12"/>
        <end position="25"/>
    </location>
</feature>
<feature type="region of interest" description="Disordered" evidence="10">
    <location>
        <begin position="1"/>
        <end position="25"/>
    </location>
</feature>
<dbReference type="NCBIfam" id="NF001263">
    <property type="entry name" value="PRK00226.1-4"/>
    <property type="match status" value="1"/>
</dbReference>